<proteinExistence type="predicted"/>
<reference evidence="2" key="1">
    <citation type="submission" date="2014-12" db="EMBL/GenBank/DDBJ databases">
        <authorList>
            <person name="Smet A."/>
        </authorList>
    </citation>
    <scope>NUCLEOTIDE SEQUENCE [LARGE SCALE GENOMIC DNA]</scope>
</reference>
<gene>
    <name evidence="1" type="ORF">HAL011_05970</name>
</gene>
<dbReference type="EMBL" id="CDML01000017">
    <property type="protein sequence ID" value="CRF40828.1"/>
    <property type="molecule type" value="Genomic_DNA"/>
</dbReference>
<protein>
    <submittedName>
        <fullName evidence="1">Uncharacterized protein</fullName>
    </submittedName>
</protein>
<evidence type="ECO:0000313" key="1">
    <source>
        <dbReference type="EMBL" id="CRF40828.1"/>
    </source>
</evidence>
<organism evidence="1 2">
    <name type="scientific">Helicobacter ailurogastricus</name>
    <dbReference type="NCBI Taxonomy" id="1578720"/>
    <lineage>
        <taxon>Bacteria</taxon>
        <taxon>Pseudomonadati</taxon>
        <taxon>Campylobacterota</taxon>
        <taxon>Epsilonproteobacteria</taxon>
        <taxon>Campylobacterales</taxon>
        <taxon>Helicobacteraceae</taxon>
        <taxon>Helicobacter</taxon>
    </lineage>
</organism>
<accession>A0A0K2X5M0</accession>
<keyword evidence="2" id="KW-1185">Reference proteome</keyword>
<evidence type="ECO:0000313" key="2">
    <source>
        <dbReference type="Proteomes" id="UP000038622"/>
    </source>
</evidence>
<name>A0A0K2X5M0_9HELI</name>
<dbReference type="Proteomes" id="UP000038622">
    <property type="component" value="Unassembled WGS sequence"/>
</dbReference>
<sequence length="32" mass="3585">MLALSMWVSALLKYLQQVLNVGELLFAGFELS</sequence>
<dbReference type="AlphaFoldDB" id="A0A0K2X5M0"/>